<keyword evidence="2" id="KW-0479">Metal-binding</keyword>
<evidence type="ECO:0000256" key="2">
    <source>
        <dbReference type="ARBA" id="ARBA00022723"/>
    </source>
</evidence>
<dbReference type="EMBL" id="JAACJL010000058">
    <property type="protein sequence ID" value="KAF4611154.1"/>
    <property type="molecule type" value="Genomic_DNA"/>
</dbReference>
<reference evidence="8 9" key="1">
    <citation type="submission" date="2019-12" db="EMBL/GenBank/DDBJ databases">
        <authorList>
            <person name="Floudas D."/>
            <person name="Bentzer J."/>
            <person name="Ahren D."/>
            <person name="Johansson T."/>
            <person name="Persson P."/>
            <person name="Tunlid A."/>
        </authorList>
    </citation>
    <scope>NUCLEOTIDE SEQUENCE [LARGE SCALE GENOMIC DNA]</scope>
    <source>
        <strain evidence="8 9">CBS 102.39</strain>
    </source>
</reference>
<keyword evidence="4" id="KW-0862">Zinc</keyword>
<keyword evidence="5" id="KW-0539">Nucleus</keyword>
<evidence type="ECO:0000313" key="8">
    <source>
        <dbReference type="EMBL" id="KAF4611154.1"/>
    </source>
</evidence>
<comment type="caution">
    <text evidence="8">The sequence shown here is derived from an EMBL/GenBank/DDBJ whole genome shotgun (WGS) entry which is preliminary data.</text>
</comment>
<evidence type="ECO:0000256" key="6">
    <source>
        <dbReference type="SAM" id="MobiDB-lite"/>
    </source>
</evidence>
<feature type="domain" description="HAT C-terminal dimerisation" evidence="7">
    <location>
        <begin position="275"/>
        <end position="357"/>
    </location>
</feature>
<accession>A0A8H4QHQ5</accession>
<protein>
    <recommendedName>
        <fullName evidence="7">HAT C-terminal dimerisation domain-containing protein</fullName>
    </recommendedName>
</protein>
<dbReference type="GO" id="GO:0008270">
    <property type="term" value="F:zinc ion binding"/>
    <property type="evidence" value="ECO:0007669"/>
    <property type="project" value="UniProtKB-KW"/>
</dbReference>
<evidence type="ECO:0000313" key="9">
    <source>
        <dbReference type="Proteomes" id="UP000521872"/>
    </source>
</evidence>
<evidence type="ECO:0000256" key="5">
    <source>
        <dbReference type="ARBA" id="ARBA00023242"/>
    </source>
</evidence>
<dbReference type="SUPFAM" id="SSF53098">
    <property type="entry name" value="Ribonuclease H-like"/>
    <property type="match status" value="1"/>
</dbReference>
<dbReference type="InterPro" id="IPR008906">
    <property type="entry name" value="HATC_C_dom"/>
</dbReference>
<dbReference type="PANTHER" id="PTHR46481:SF10">
    <property type="entry name" value="ZINC FINGER BED DOMAIN-CONTAINING PROTEIN 39"/>
    <property type="match status" value="1"/>
</dbReference>
<evidence type="ECO:0000259" key="7">
    <source>
        <dbReference type="Pfam" id="PF05699"/>
    </source>
</evidence>
<evidence type="ECO:0000256" key="1">
    <source>
        <dbReference type="ARBA" id="ARBA00004123"/>
    </source>
</evidence>
<feature type="compositionally biased region" description="Polar residues" evidence="6">
    <location>
        <begin position="189"/>
        <end position="201"/>
    </location>
</feature>
<dbReference type="Proteomes" id="UP000521872">
    <property type="component" value="Unassembled WGS sequence"/>
</dbReference>
<dbReference type="Pfam" id="PF05699">
    <property type="entry name" value="Dimer_Tnp_hAT"/>
    <property type="match status" value="1"/>
</dbReference>
<dbReference type="GO" id="GO:0005634">
    <property type="term" value="C:nucleus"/>
    <property type="evidence" value="ECO:0007669"/>
    <property type="project" value="UniProtKB-SubCell"/>
</dbReference>
<dbReference type="InterPro" id="IPR052035">
    <property type="entry name" value="ZnF_BED_domain_contain"/>
</dbReference>
<dbReference type="AlphaFoldDB" id="A0A8H4QHQ5"/>
<feature type="region of interest" description="Disordered" evidence="6">
    <location>
        <begin position="182"/>
        <end position="203"/>
    </location>
</feature>
<name>A0A8H4QHQ5_9AGAR</name>
<evidence type="ECO:0000256" key="4">
    <source>
        <dbReference type="ARBA" id="ARBA00022833"/>
    </source>
</evidence>
<feature type="region of interest" description="Disordered" evidence="6">
    <location>
        <begin position="243"/>
        <end position="262"/>
    </location>
</feature>
<organism evidence="8 9">
    <name type="scientific">Agrocybe pediades</name>
    <dbReference type="NCBI Taxonomy" id="84607"/>
    <lineage>
        <taxon>Eukaryota</taxon>
        <taxon>Fungi</taxon>
        <taxon>Dikarya</taxon>
        <taxon>Basidiomycota</taxon>
        <taxon>Agaricomycotina</taxon>
        <taxon>Agaricomycetes</taxon>
        <taxon>Agaricomycetidae</taxon>
        <taxon>Agaricales</taxon>
        <taxon>Agaricineae</taxon>
        <taxon>Strophariaceae</taxon>
        <taxon>Agrocybe</taxon>
    </lineage>
</organism>
<sequence>MDIRWSSTYLMIDRVLELYPAIDVLLNKVKHKDIHHHLLDDVQLQVLRDIAEFLRIPHAVQTILCAEKTPTLSWVLPRYEDLLDMLHLYRQACPQLQRAISVCVAKIEEYVEKSRSTRIYALAMSNFSNIINLTITSLTQVFPVINPIKKLKWIEAKWTHEQYKAAKEWVLAAMLEYRKARRDERKQQLRSNPGSSATFSLGDSDRSQADGIAYIHNLKLKLQRNASQFLSAASLTSVSNSQEDTVAGQLSSGGGDDEGDELTLEEKDKAAVEEELQRYMAEGVIKSNDYSGFSLTRYWQSRQHDFPTLYRVVLDILPGQASSVACERVFSSSKETITLRRSLLSPQLVEILQFLKYTYCQERLDLMKGLISSEEELLRAEIPSVSVDKARDLLVNGQIDELIELLNSEASQILHA</sequence>
<dbReference type="PANTHER" id="PTHR46481">
    <property type="entry name" value="ZINC FINGER BED DOMAIN-CONTAINING PROTEIN 4"/>
    <property type="match status" value="1"/>
</dbReference>
<proteinExistence type="predicted"/>
<dbReference type="GO" id="GO:0046983">
    <property type="term" value="F:protein dimerization activity"/>
    <property type="evidence" value="ECO:0007669"/>
    <property type="project" value="InterPro"/>
</dbReference>
<dbReference type="InterPro" id="IPR012337">
    <property type="entry name" value="RNaseH-like_sf"/>
</dbReference>
<gene>
    <name evidence="8" type="ORF">D9613_006646</name>
</gene>
<comment type="subcellular location">
    <subcellularLocation>
        <location evidence="1">Nucleus</location>
    </subcellularLocation>
</comment>
<keyword evidence="9" id="KW-1185">Reference proteome</keyword>
<evidence type="ECO:0000256" key="3">
    <source>
        <dbReference type="ARBA" id="ARBA00022771"/>
    </source>
</evidence>
<keyword evidence="3" id="KW-0863">Zinc-finger</keyword>